<dbReference type="SUPFAM" id="SSF52343">
    <property type="entry name" value="Ferredoxin reductase-like, C-terminal NADP-linked domain"/>
    <property type="match status" value="1"/>
</dbReference>
<evidence type="ECO:0000313" key="3">
    <source>
        <dbReference type="EMBL" id="SDD79260.1"/>
    </source>
</evidence>
<dbReference type="InterPro" id="IPR017927">
    <property type="entry name" value="FAD-bd_FR_type"/>
</dbReference>
<dbReference type="SUPFAM" id="SSF63380">
    <property type="entry name" value="Riboflavin synthase domain-like"/>
    <property type="match status" value="1"/>
</dbReference>
<organism evidence="3 4">
    <name type="scientific">Glycomyces harbinensis</name>
    <dbReference type="NCBI Taxonomy" id="58114"/>
    <lineage>
        <taxon>Bacteria</taxon>
        <taxon>Bacillati</taxon>
        <taxon>Actinomycetota</taxon>
        <taxon>Actinomycetes</taxon>
        <taxon>Glycomycetales</taxon>
        <taxon>Glycomycetaceae</taxon>
        <taxon>Glycomyces</taxon>
    </lineage>
</organism>
<proteinExistence type="predicted"/>
<dbReference type="STRING" id="58114.SAMN05216270_107245"/>
<dbReference type="CDD" id="cd06221">
    <property type="entry name" value="sulfite_reductase_like"/>
    <property type="match status" value="1"/>
</dbReference>
<feature type="domain" description="FAD-binding FR-type" evidence="2">
    <location>
        <begin position="17"/>
        <end position="116"/>
    </location>
</feature>
<dbReference type="Pfam" id="PF00175">
    <property type="entry name" value="NAD_binding_1"/>
    <property type="match status" value="1"/>
</dbReference>
<dbReference type="InterPro" id="IPR017938">
    <property type="entry name" value="Riboflavin_synthase-like_b-brl"/>
</dbReference>
<comment type="cofactor">
    <cofactor evidence="1">
        <name>[2Fe-2S] cluster</name>
        <dbReference type="ChEBI" id="CHEBI:190135"/>
    </cofactor>
    <text evidence="1">Binds 1 [2Fe-2S] cluster per subunit.</text>
</comment>
<dbReference type="AlphaFoldDB" id="A0A1G6XM61"/>
<gene>
    <name evidence="3" type="ORF">SAMN05216270_107245</name>
</gene>
<keyword evidence="1" id="KW-0479">Metal-binding</keyword>
<keyword evidence="4" id="KW-1185">Reference proteome</keyword>
<feature type="binding site" evidence="1">
    <location>
        <position position="267"/>
    </location>
    <ligand>
        <name>[2Fe-2S] cluster</name>
        <dbReference type="ChEBI" id="CHEBI:190135"/>
    </ligand>
</feature>
<evidence type="ECO:0000313" key="4">
    <source>
        <dbReference type="Proteomes" id="UP000198949"/>
    </source>
</evidence>
<dbReference type="InterPro" id="IPR050353">
    <property type="entry name" value="PyrK_electron_transfer"/>
</dbReference>
<dbReference type="PANTHER" id="PTHR43513">
    <property type="entry name" value="DIHYDROOROTATE DEHYDROGENASE B (NAD(+)), ELECTRON TRANSFER SUBUNIT"/>
    <property type="match status" value="1"/>
</dbReference>
<dbReference type="Gene3D" id="2.40.30.10">
    <property type="entry name" value="Translation factors"/>
    <property type="match status" value="1"/>
</dbReference>
<dbReference type="InterPro" id="IPR012165">
    <property type="entry name" value="Cyt_c3_hydrogenase_gsu"/>
</dbReference>
<evidence type="ECO:0000259" key="2">
    <source>
        <dbReference type="PROSITE" id="PS51384"/>
    </source>
</evidence>
<dbReference type="GO" id="GO:0046872">
    <property type="term" value="F:metal ion binding"/>
    <property type="evidence" value="ECO:0007669"/>
    <property type="project" value="UniProtKB-KW"/>
</dbReference>
<sequence length="287" mass="30699">MIPAALDPKRTVRATAMAPVPYTVFDHRRETRDTVTLTLLPSGREAVPPFAPGQFTMLSVAGIGEIPVSVSGDADRRDGRIVQTIRAVGAVSAALCGAEAGRRIGVRGPFGKGWCLPAAGGDLLVVAGGIGLAPLRPLVLAALARRDRFRGFHLLVGARTHADLLYPYLIDAWARRGDMTVAATLDRPADTWDGRVGLITGPLEETAIAPERTTAFLCGPEIMIRVCAGALVERGVPAESIQVSLERNMQCGVGWCGHCQLGPYLLCRQGPVRRWDHVADLLDVEEL</sequence>
<dbReference type="PANTHER" id="PTHR43513:SF3">
    <property type="entry name" value="DIHYDROOROTATE DEHYDROGENASE B (NAD(+)), ELECTRON TRANSFER SUBUNIT-RELATED"/>
    <property type="match status" value="1"/>
</dbReference>
<feature type="binding site" evidence="1">
    <location>
        <position position="256"/>
    </location>
    <ligand>
        <name>[2Fe-2S] cluster</name>
        <dbReference type="ChEBI" id="CHEBI:190135"/>
    </ligand>
</feature>
<dbReference type="GO" id="GO:0051537">
    <property type="term" value="F:2 iron, 2 sulfur cluster binding"/>
    <property type="evidence" value="ECO:0007669"/>
    <property type="project" value="UniProtKB-KW"/>
</dbReference>
<dbReference type="InterPro" id="IPR019480">
    <property type="entry name" value="Dihydroorotate_DH_Fe-S-bd"/>
</dbReference>
<name>A0A1G6XM61_9ACTN</name>
<dbReference type="InterPro" id="IPR039261">
    <property type="entry name" value="FNR_nucleotide-bd"/>
</dbReference>
<keyword evidence="1" id="KW-0411">Iron-sulfur</keyword>
<keyword evidence="1" id="KW-0408">Iron</keyword>
<dbReference type="Proteomes" id="UP000198949">
    <property type="component" value="Unassembled WGS sequence"/>
</dbReference>
<accession>A0A1G6XM61</accession>
<dbReference type="EMBL" id="FNAD01000007">
    <property type="protein sequence ID" value="SDD79260.1"/>
    <property type="molecule type" value="Genomic_DNA"/>
</dbReference>
<dbReference type="GO" id="GO:0006221">
    <property type="term" value="P:pyrimidine nucleotide biosynthetic process"/>
    <property type="evidence" value="ECO:0007669"/>
    <property type="project" value="InterPro"/>
</dbReference>
<dbReference type="PROSITE" id="PS51384">
    <property type="entry name" value="FAD_FR"/>
    <property type="match status" value="1"/>
</dbReference>
<evidence type="ECO:0000256" key="1">
    <source>
        <dbReference type="PIRSR" id="PIRSR006816-2"/>
    </source>
</evidence>
<dbReference type="PIRSF" id="PIRSF006816">
    <property type="entry name" value="Cyc3_hyd_g"/>
    <property type="match status" value="1"/>
</dbReference>
<dbReference type="Pfam" id="PF10418">
    <property type="entry name" value="DHODB_Fe-S_bind"/>
    <property type="match status" value="1"/>
</dbReference>
<dbReference type="GO" id="GO:0016491">
    <property type="term" value="F:oxidoreductase activity"/>
    <property type="evidence" value="ECO:0007669"/>
    <property type="project" value="InterPro"/>
</dbReference>
<dbReference type="PRINTS" id="PR00410">
    <property type="entry name" value="PHEHYDRXLASE"/>
</dbReference>
<dbReference type="Gene3D" id="3.40.50.80">
    <property type="entry name" value="Nucleotide-binding domain of ferredoxin-NADP reductase (FNR) module"/>
    <property type="match status" value="1"/>
</dbReference>
<dbReference type="InterPro" id="IPR001433">
    <property type="entry name" value="OxRdtase_FAD/NAD-bd"/>
</dbReference>
<feature type="binding site" evidence="1">
    <location>
        <position position="251"/>
    </location>
    <ligand>
        <name>[2Fe-2S] cluster</name>
        <dbReference type="ChEBI" id="CHEBI:190135"/>
    </ligand>
</feature>
<feature type="binding site" evidence="1">
    <location>
        <position position="259"/>
    </location>
    <ligand>
        <name>[2Fe-2S] cluster</name>
        <dbReference type="ChEBI" id="CHEBI:190135"/>
    </ligand>
</feature>
<dbReference type="RefSeq" id="WP_245680968.1">
    <property type="nucleotide sequence ID" value="NZ_FNAD01000007.1"/>
</dbReference>
<dbReference type="GO" id="GO:0050660">
    <property type="term" value="F:flavin adenine dinucleotide binding"/>
    <property type="evidence" value="ECO:0007669"/>
    <property type="project" value="InterPro"/>
</dbReference>
<protein>
    <submittedName>
        <fullName evidence="3">NAD(P)H-flavin reductase</fullName>
    </submittedName>
</protein>
<keyword evidence="1" id="KW-0001">2Fe-2S</keyword>
<reference evidence="4" key="1">
    <citation type="submission" date="2016-10" db="EMBL/GenBank/DDBJ databases">
        <authorList>
            <person name="Varghese N."/>
            <person name="Submissions S."/>
        </authorList>
    </citation>
    <scope>NUCLEOTIDE SEQUENCE [LARGE SCALE GENOMIC DNA]</scope>
    <source>
        <strain evidence="4">CGMCC 4.3516</strain>
    </source>
</reference>